<dbReference type="EMBL" id="JMCB01000028">
    <property type="protein sequence ID" value="KFE60831.1"/>
    <property type="molecule type" value="Genomic_DNA"/>
</dbReference>
<gene>
    <name evidence="1" type="ORF">DB31_4744</name>
</gene>
<accession>A0A085VZG8</accession>
<evidence type="ECO:0008006" key="3">
    <source>
        <dbReference type="Google" id="ProtNLM"/>
    </source>
</evidence>
<evidence type="ECO:0000313" key="2">
    <source>
        <dbReference type="Proteomes" id="UP000028725"/>
    </source>
</evidence>
<sequence length="95" mass="11073">MPDTPKPAAPSLQIQLDEEVAQGRYANMAMVDHTQTEFTLDFIYVYPQQPRAKVFSRVITSPQHLKRLMLALQENLARYEAQFGTIQLREEERKH</sequence>
<dbReference type="OrthoDB" id="9813817at2"/>
<protein>
    <recommendedName>
        <fullName evidence="3">DUF3467 domain-containing protein</fullName>
    </recommendedName>
</protein>
<dbReference type="Pfam" id="PF11950">
    <property type="entry name" value="DUF3467"/>
    <property type="match status" value="1"/>
</dbReference>
<dbReference type="STRING" id="394096.DB31_4744"/>
<name>A0A085VZG8_9BACT</name>
<comment type="caution">
    <text evidence="1">The sequence shown here is derived from an EMBL/GenBank/DDBJ whole genome shotgun (WGS) entry which is preliminary data.</text>
</comment>
<dbReference type="RefSeq" id="WP_044198808.1">
    <property type="nucleotide sequence ID" value="NZ_JMCB01000028.1"/>
</dbReference>
<organism evidence="1 2">
    <name type="scientific">Hyalangium minutum</name>
    <dbReference type="NCBI Taxonomy" id="394096"/>
    <lineage>
        <taxon>Bacteria</taxon>
        <taxon>Pseudomonadati</taxon>
        <taxon>Myxococcota</taxon>
        <taxon>Myxococcia</taxon>
        <taxon>Myxococcales</taxon>
        <taxon>Cystobacterineae</taxon>
        <taxon>Archangiaceae</taxon>
        <taxon>Hyalangium</taxon>
    </lineage>
</organism>
<dbReference type="AlphaFoldDB" id="A0A085VZG8"/>
<keyword evidence="2" id="KW-1185">Reference proteome</keyword>
<reference evidence="1 2" key="1">
    <citation type="submission" date="2014-04" db="EMBL/GenBank/DDBJ databases">
        <title>Genome assembly of Hyalangium minutum DSM 14724.</title>
        <authorList>
            <person name="Sharma G."/>
            <person name="Subramanian S."/>
        </authorList>
    </citation>
    <scope>NUCLEOTIDE SEQUENCE [LARGE SCALE GENOMIC DNA]</scope>
    <source>
        <strain evidence="1 2">DSM 14724</strain>
    </source>
</reference>
<dbReference type="InterPro" id="IPR021857">
    <property type="entry name" value="DUF3467"/>
</dbReference>
<dbReference type="Proteomes" id="UP000028725">
    <property type="component" value="Unassembled WGS sequence"/>
</dbReference>
<proteinExistence type="predicted"/>
<evidence type="ECO:0000313" key="1">
    <source>
        <dbReference type="EMBL" id="KFE60831.1"/>
    </source>
</evidence>